<protein>
    <recommendedName>
        <fullName evidence="4">Carboxypeptidase regulatory-like domain-containing protein</fullName>
    </recommendedName>
</protein>
<dbReference type="AlphaFoldDB" id="A0A7W8DH24"/>
<organism evidence="2 3">
    <name type="scientific">Desulfurispira natronophila</name>
    <dbReference type="NCBI Taxonomy" id="682562"/>
    <lineage>
        <taxon>Bacteria</taxon>
        <taxon>Pseudomonadati</taxon>
        <taxon>Chrysiogenota</taxon>
        <taxon>Chrysiogenia</taxon>
        <taxon>Chrysiogenales</taxon>
        <taxon>Chrysiogenaceae</taxon>
        <taxon>Desulfurispira</taxon>
    </lineage>
</organism>
<keyword evidence="1" id="KW-0732">Signal</keyword>
<comment type="caution">
    <text evidence="2">The sequence shown here is derived from an EMBL/GenBank/DDBJ whole genome shotgun (WGS) entry which is preliminary data.</text>
</comment>
<feature type="chain" id="PRO_5030914401" description="Carboxypeptidase regulatory-like domain-containing protein" evidence="1">
    <location>
        <begin position="24"/>
        <end position="130"/>
    </location>
</feature>
<dbReference type="RefSeq" id="WP_183731885.1">
    <property type="nucleotide sequence ID" value="NZ_JACHID010000007.1"/>
</dbReference>
<dbReference type="Proteomes" id="UP000528322">
    <property type="component" value="Unassembled WGS sequence"/>
</dbReference>
<evidence type="ECO:0008006" key="4">
    <source>
        <dbReference type="Google" id="ProtNLM"/>
    </source>
</evidence>
<evidence type="ECO:0000313" key="2">
    <source>
        <dbReference type="EMBL" id="MBB5022065.1"/>
    </source>
</evidence>
<dbReference type="EMBL" id="JACHID010000007">
    <property type="protein sequence ID" value="MBB5022065.1"/>
    <property type="molecule type" value="Genomic_DNA"/>
</dbReference>
<feature type="signal peptide" evidence="1">
    <location>
        <begin position="1"/>
        <end position="23"/>
    </location>
</feature>
<keyword evidence="3" id="KW-1185">Reference proteome</keyword>
<evidence type="ECO:0000256" key="1">
    <source>
        <dbReference type="SAM" id="SignalP"/>
    </source>
</evidence>
<accession>A0A7W8DH24</accession>
<proteinExistence type="predicted"/>
<gene>
    <name evidence="2" type="ORF">HNR37_001382</name>
</gene>
<evidence type="ECO:0000313" key="3">
    <source>
        <dbReference type="Proteomes" id="UP000528322"/>
    </source>
</evidence>
<sequence length="130" mass="14482">MYLARFLMVPLLTGLFLMSFALAGSHGSPQITDYWTGGVGKEERKAAPEGNTLIKFSLKNGSYLAYMEFEVRDRDGALYLKGDKAGPWVVANLPSGSYHATAQRQNGERQSQDFEVRDDRSTQVILSFPE</sequence>
<name>A0A7W8DH24_9BACT</name>
<reference evidence="2 3" key="1">
    <citation type="submission" date="2020-08" db="EMBL/GenBank/DDBJ databases">
        <title>Genomic Encyclopedia of Type Strains, Phase IV (KMG-IV): sequencing the most valuable type-strain genomes for metagenomic binning, comparative biology and taxonomic classification.</title>
        <authorList>
            <person name="Goeker M."/>
        </authorList>
    </citation>
    <scope>NUCLEOTIDE SEQUENCE [LARGE SCALE GENOMIC DNA]</scope>
    <source>
        <strain evidence="2 3">DSM 22071</strain>
    </source>
</reference>